<gene>
    <name evidence="13" type="ORF">CBF35_12130</name>
</gene>
<keyword evidence="6" id="KW-0573">Peptidoglycan synthesis</keyword>
<dbReference type="GeneID" id="98569088"/>
<dbReference type="AlphaFoldDB" id="A0A429ZHZ4"/>
<evidence type="ECO:0000256" key="9">
    <source>
        <dbReference type="PIRSR" id="PIRSR618044-2"/>
    </source>
</evidence>
<dbReference type="PANTHER" id="PTHR21581">
    <property type="entry name" value="D-ALANYL-D-ALANINE CARBOXYPEPTIDASE"/>
    <property type="match status" value="1"/>
</dbReference>
<dbReference type="PANTHER" id="PTHR21581:SF11">
    <property type="entry name" value="D-ALANYL-D-ALANINE CARBOXYPEPTIDASE DACA"/>
    <property type="match status" value="1"/>
</dbReference>
<dbReference type="InterPro" id="IPR001967">
    <property type="entry name" value="Peptidase_S11_N"/>
</dbReference>
<accession>A0A429ZHZ4</accession>
<comment type="similarity">
    <text evidence="2 10">Belongs to the peptidase S11 family.</text>
</comment>
<evidence type="ECO:0000259" key="12">
    <source>
        <dbReference type="Pfam" id="PF00768"/>
    </source>
</evidence>
<evidence type="ECO:0000256" key="10">
    <source>
        <dbReference type="RuleBase" id="RU004016"/>
    </source>
</evidence>
<feature type="active site" description="Proton acceptor" evidence="8">
    <location>
        <position position="67"/>
    </location>
</feature>
<dbReference type="InterPro" id="IPR037167">
    <property type="entry name" value="Peptidase_S11_C_sf"/>
</dbReference>
<dbReference type="Pfam" id="PF00768">
    <property type="entry name" value="Peptidase_S11"/>
    <property type="match status" value="1"/>
</dbReference>
<dbReference type="GO" id="GO:0008360">
    <property type="term" value="P:regulation of cell shape"/>
    <property type="evidence" value="ECO:0007669"/>
    <property type="project" value="UniProtKB-KW"/>
</dbReference>
<evidence type="ECO:0000313" key="13">
    <source>
        <dbReference type="EMBL" id="RST93214.1"/>
    </source>
</evidence>
<dbReference type="EMBL" id="NGJU01000019">
    <property type="protein sequence ID" value="RST93214.1"/>
    <property type="molecule type" value="Genomic_DNA"/>
</dbReference>
<sequence>MNTKHPFTQLIVTLATCTLIFSTSLFSVAVEAADTDDLSAQAAIIIDGESGKIFYEKNSEQPLPIASMTKVLTLYLILEVISEGTIAWEDQIEISDHLLKISHDLSLSNIMFIEGRTYSVRDLFNASTLISANAAITALAETVAGGSEADFVDLMRAKVTSWGINDAYLISTSGINNEDARGRTYPGSGAKEENLMSAKSMAIVARHLINDFPEILDLTSQPSVTFSPGTDEEVELYSSNLMLPGYAFYLEGVDGLKTGTTELAGTAFAGTILKDDQRLISVVMHSDPFDEDQGNRFVDTAWLMNYVFDNWTYGSLTEMGKEIESLPKLDVRRGKKETVTVVSDQTINTWLPNNLALKDIKTTLAPTAKRLDKNQHVKAPVHESETLATLNLTLTDQLGYLTDATDTYQVGVLANEEIEKANLFVTSGRAIKAFFNQLFS</sequence>
<evidence type="ECO:0000256" key="11">
    <source>
        <dbReference type="SAM" id="SignalP"/>
    </source>
</evidence>
<dbReference type="Gene3D" id="2.60.410.10">
    <property type="entry name" value="D-Ala-D-Ala carboxypeptidase, C-terminal domain"/>
    <property type="match status" value="1"/>
</dbReference>
<keyword evidence="7" id="KW-0961">Cell wall biogenesis/degradation</keyword>
<keyword evidence="4" id="KW-0378">Hydrolase</keyword>
<feature type="binding site" evidence="9">
    <location>
        <position position="257"/>
    </location>
    <ligand>
        <name>substrate</name>
    </ligand>
</feature>
<dbReference type="PRINTS" id="PR00725">
    <property type="entry name" value="DADACBPTASE1"/>
</dbReference>
<reference evidence="13 14" key="1">
    <citation type="submission" date="2017-05" db="EMBL/GenBank/DDBJ databases">
        <title>Vagococcus spp. assemblies.</title>
        <authorList>
            <person name="Gulvik C.A."/>
        </authorList>
    </citation>
    <scope>NUCLEOTIDE SEQUENCE [LARGE SCALE GENOMIC DNA]</scope>
    <source>
        <strain evidence="13 14">NCFB 2777</strain>
    </source>
</reference>
<dbReference type="GO" id="GO:0071555">
    <property type="term" value="P:cell wall organization"/>
    <property type="evidence" value="ECO:0007669"/>
    <property type="project" value="UniProtKB-KW"/>
</dbReference>
<dbReference type="GO" id="GO:0006508">
    <property type="term" value="P:proteolysis"/>
    <property type="evidence" value="ECO:0007669"/>
    <property type="project" value="InterPro"/>
</dbReference>
<dbReference type="RefSeq" id="WP_126781474.1">
    <property type="nucleotide sequence ID" value="NZ_NGJU01000019.1"/>
</dbReference>
<evidence type="ECO:0000256" key="1">
    <source>
        <dbReference type="ARBA" id="ARBA00003217"/>
    </source>
</evidence>
<proteinExistence type="inferred from homology"/>
<feature type="signal peptide" evidence="11">
    <location>
        <begin position="1"/>
        <end position="32"/>
    </location>
</feature>
<comment type="function">
    <text evidence="1">Removes C-terminal D-alanyl residues from sugar-peptide cell wall precursors.</text>
</comment>
<evidence type="ECO:0000256" key="8">
    <source>
        <dbReference type="PIRSR" id="PIRSR618044-1"/>
    </source>
</evidence>
<keyword evidence="14" id="KW-1185">Reference proteome</keyword>
<dbReference type="InterPro" id="IPR015956">
    <property type="entry name" value="Peniciliin-bd_prot_C_sf"/>
</dbReference>
<dbReference type="OrthoDB" id="9791132at2"/>
<feature type="chain" id="PRO_5019492491" description="Peptidase S11 D-alanyl-D-alanine carboxypeptidase A N-terminal domain-containing protein" evidence="11">
    <location>
        <begin position="33"/>
        <end position="440"/>
    </location>
</feature>
<evidence type="ECO:0000256" key="4">
    <source>
        <dbReference type="ARBA" id="ARBA00022801"/>
    </source>
</evidence>
<comment type="caution">
    <text evidence="13">The sequence shown here is derived from an EMBL/GenBank/DDBJ whole genome shotgun (WGS) entry which is preliminary data.</text>
</comment>
<feature type="active site" evidence="8">
    <location>
        <position position="131"/>
    </location>
</feature>
<dbReference type="InterPro" id="IPR012338">
    <property type="entry name" value="Beta-lactam/transpept-like"/>
</dbReference>
<dbReference type="GO" id="GO:0009002">
    <property type="term" value="F:serine-type D-Ala-D-Ala carboxypeptidase activity"/>
    <property type="evidence" value="ECO:0007669"/>
    <property type="project" value="InterPro"/>
</dbReference>
<evidence type="ECO:0000256" key="5">
    <source>
        <dbReference type="ARBA" id="ARBA00022960"/>
    </source>
</evidence>
<dbReference type="Proteomes" id="UP000287239">
    <property type="component" value="Unassembled WGS sequence"/>
</dbReference>
<dbReference type="InterPro" id="IPR018044">
    <property type="entry name" value="Peptidase_S11"/>
</dbReference>
<evidence type="ECO:0000313" key="14">
    <source>
        <dbReference type="Proteomes" id="UP000287239"/>
    </source>
</evidence>
<evidence type="ECO:0000256" key="7">
    <source>
        <dbReference type="ARBA" id="ARBA00023316"/>
    </source>
</evidence>
<feature type="active site" description="Proton acceptor" evidence="8">
    <location>
        <position position="70"/>
    </location>
</feature>
<keyword evidence="3 11" id="KW-0732">Signal</keyword>
<dbReference type="SUPFAM" id="SSF69189">
    <property type="entry name" value="Penicillin-binding protein associated domain"/>
    <property type="match status" value="1"/>
</dbReference>
<dbReference type="GO" id="GO:0009252">
    <property type="term" value="P:peptidoglycan biosynthetic process"/>
    <property type="evidence" value="ECO:0007669"/>
    <property type="project" value="UniProtKB-KW"/>
</dbReference>
<organism evidence="13 14">
    <name type="scientific">Vagococcus salmoninarum</name>
    <dbReference type="NCBI Taxonomy" id="2739"/>
    <lineage>
        <taxon>Bacteria</taxon>
        <taxon>Bacillati</taxon>
        <taxon>Bacillota</taxon>
        <taxon>Bacilli</taxon>
        <taxon>Lactobacillales</taxon>
        <taxon>Enterococcaceae</taxon>
        <taxon>Vagococcus</taxon>
    </lineage>
</organism>
<evidence type="ECO:0000256" key="3">
    <source>
        <dbReference type="ARBA" id="ARBA00022729"/>
    </source>
</evidence>
<dbReference type="Gene3D" id="3.40.710.10">
    <property type="entry name" value="DD-peptidase/beta-lactamase superfamily"/>
    <property type="match status" value="1"/>
</dbReference>
<name>A0A429ZHZ4_9ENTE</name>
<keyword evidence="5" id="KW-0133">Cell shape</keyword>
<dbReference type="SUPFAM" id="SSF56601">
    <property type="entry name" value="beta-lactamase/transpeptidase-like"/>
    <property type="match status" value="1"/>
</dbReference>
<protein>
    <recommendedName>
        <fullName evidence="12">Peptidase S11 D-alanyl-D-alanine carboxypeptidase A N-terminal domain-containing protein</fullName>
    </recommendedName>
</protein>
<evidence type="ECO:0000256" key="2">
    <source>
        <dbReference type="ARBA" id="ARBA00007164"/>
    </source>
</evidence>
<feature type="domain" description="Peptidase S11 D-alanyl-D-alanine carboxypeptidase A N-terminal" evidence="12">
    <location>
        <begin position="32"/>
        <end position="286"/>
    </location>
</feature>
<evidence type="ECO:0000256" key="6">
    <source>
        <dbReference type="ARBA" id="ARBA00022984"/>
    </source>
</evidence>